<name>A0A5N6YZK2_9EURO</name>
<organism evidence="2 3">
    <name type="scientific">Aspergillus coremiiformis</name>
    <dbReference type="NCBI Taxonomy" id="138285"/>
    <lineage>
        <taxon>Eukaryota</taxon>
        <taxon>Fungi</taxon>
        <taxon>Dikarya</taxon>
        <taxon>Ascomycota</taxon>
        <taxon>Pezizomycotina</taxon>
        <taxon>Eurotiomycetes</taxon>
        <taxon>Eurotiomycetidae</taxon>
        <taxon>Eurotiales</taxon>
        <taxon>Aspergillaceae</taxon>
        <taxon>Aspergillus</taxon>
        <taxon>Aspergillus subgen. Circumdati</taxon>
    </lineage>
</organism>
<accession>A0A5N6YZK2</accession>
<dbReference type="Proteomes" id="UP000327118">
    <property type="component" value="Unassembled WGS sequence"/>
</dbReference>
<sequence length="56" mass="6160">MGTRLQKVEDDTKYLPPSPAKQAIEQGAEAAKSSGKEAIDQSSNRFSLRDDGEDEY</sequence>
<evidence type="ECO:0000256" key="1">
    <source>
        <dbReference type="SAM" id="MobiDB-lite"/>
    </source>
</evidence>
<dbReference type="EMBL" id="ML739201">
    <property type="protein sequence ID" value="KAE8350844.1"/>
    <property type="molecule type" value="Genomic_DNA"/>
</dbReference>
<evidence type="ECO:0000313" key="3">
    <source>
        <dbReference type="Proteomes" id="UP000327118"/>
    </source>
</evidence>
<keyword evidence="3" id="KW-1185">Reference proteome</keyword>
<feature type="region of interest" description="Disordered" evidence="1">
    <location>
        <begin position="1"/>
        <end position="56"/>
    </location>
</feature>
<protein>
    <submittedName>
        <fullName evidence="2">Uncharacterized protein</fullName>
    </submittedName>
</protein>
<feature type="compositionally biased region" description="Basic and acidic residues" evidence="1">
    <location>
        <begin position="1"/>
        <end position="13"/>
    </location>
</feature>
<evidence type="ECO:0000313" key="2">
    <source>
        <dbReference type="EMBL" id="KAE8350844.1"/>
    </source>
</evidence>
<proteinExistence type="predicted"/>
<gene>
    <name evidence="2" type="ORF">BDV28DRAFT_138379</name>
</gene>
<dbReference type="AlphaFoldDB" id="A0A5N6YZK2"/>
<reference evidence="3" key="1">
    <citation type="submission" date="2019-04" db="EMBL/GenBank/DDBJ databases">
        <title>Friends and foes A comparative genomics studyof 23 Aspergillus species from section Flavi.</title>
        <authorList>
            <consortium name="DOE Joint Genome Institute"/>
            <person name="Kjaerbolling I."/>
            <person name="Vesth T."/>
            <person name="Frisvad J.C."/>
            <person name="Nybo J.L."/>
            <person name="Theobald S."/>
            <person name="Kildgaard S."/>
            <person name="Isbrandt T."/>
            <person name="Kuo A."/>
            <person name="Sato A."/>
            <person name="Lyhne E.K."/>
            <person name="Kogle M.E."/>
            <person name="Wiebenga A."/>
            <person name="Kun R.S."/>
            <person name="Lubbers R.J."/>
            <person name="Makela M.R."/>
            <person name="Barry K."/>
            <person name="Chovatia M."/>
            <person name="Clum A."/>
            <person name="Daum C."/>
            <person name="Haridas S."/>
            <person name="He G."/>
            <person name="LaButti K."/>
            <person name="Lipzen A."/>
            <person name="Mondo S."/>
            <person name="Riley R."/>
            <person name="Salamov A."/>
            <person name="Simmons B.A."/>
            <person name="Magnuson J.K."/>
            <person name="Henrissat B."/>
            <person name="Mortensen U.H."/>
            <person name="Larsen T.O."/>
            <person name="Devries R.P."/>
            <person name="Grigoriev I.V."/>
            <person name="Machida M."/>
            <person name="Baker S.E."/>
            <person name="Andersen M.R."/>
        </authorList>
    </citation>
    <scope>NUCLEOTIDE SEQUENCE [LARGE SCALE GENOMIC DNA]</scope>
    <source>
        <strain evidence="3">CBS 553.77</strain>
    </source>
</reference>
<dbReference type="OrthoDB" id="5406275at2759"/>